<keyword evidence="4" id="KW-0175">Coiled coil</keyword>
<keyword evidence="2" id="KW-0597">Phosphoprotein</keyword>
<dbReference type="Proteomes" id="UP001497525">
    <property type="component" value="Unassembled WGS sequence"/>
</dbReference>
<evidence type="ECO:0000256" key="1">
    <source>
        <dbReference type="ARBA" id="ARBA00004170"/>
    </source>
</evidence>
<accession>A0AAV2TS35</accession>
<dbReference type="GO" id="GO:0016020">
    <property type="term" value="C:membrane"/>
    <property type="evidence" value="ECO:0007669"/>
    <property type="project" value="UniProtKB-SubCell"/>
</dbReference>
<dbReference type="AlphaFoldDB" id="A0AAV2TS35"/>
<evidence type="ECO:0000313" key="7">
    <source>
        <dbReference type="Proteomes" id="UP001497525"/>
    </source>
</evidence>
<sequence>MLEVKGCQNIVRSDLSLQIENLRTKLDEAAATIARKDIEINEIQAKYGAEITHLEEELVRQRKIYDQLASSHQNLSKLNNQLEAKLLETIEQAAVDKKSLTEELEVMRTKLNDCERSLVLTKAERDQYKEDCCVAVNLLHANPDSFITRSASSAIQTNSVNDDCQKEHAQPSRFPAFLPTFPPVCPYSMFTLDTHVRVDEAMERTTGTAKTVPSERPSTGCFAEPPGEPKQSRPRGAILADL</sequence>
<feature type="coiled-coil region" evidence="4">
    <location>
        <begin position="12"/>
        <end position="131"/>
    </location>
</feature>
<reference evidence="6" key="1">
    <citation type="submission" date="2024-06" db="EMBL/GenBank/DDBJ databases">
        <authorList>
            <person name="Liu X."/>
            <person name="Lenzi L."/>
            <person name="Haldenby T S."/>
            <person name="Uol C."/>
        </authorList>
    </citation>
    <scope>NUCLEOTIDE SEQUENCE</scope>
</reference>
<evidence type="ECO:0000313" key="6">
    <source>
        <dbReference type="EMBL" id="CAL5139277.1"/>
    </source>
</evidence>
<dbReference type="PANTHER" id="PTHR28664">
    <property type="entry name" value="TIGHT JUNCTION-ASSOCIATED PROTEIN 1"/>
    <property type="match status" value="1"/>
</dbReference>
<evidence type="ECO:0000256" key="4">
    <source>
        <dbReference type="SAM" id="Coils"/>
    </source>
</evidence>
<protein>
    <submittedName>
        <fullName evidence="6">Uncharacterized protein</fullName>
    </submittedName>
</protein>
<proteinExistence type="predicted"/>
<keyword evidence="3" id="KW-0472">Membrane</keyword>
<comment type="subcellular location">
    <subcellularLocation>
        <location evidence="1">Membrane</location>
        <topology evidence="1">Peripheral membrane protein</topology>
    </subcellularLocation>
</comment>
<evidence type="ECO:0000256" key="3">
    <source>
        <dbReference type="ARBA" id="ARBA00023136"/>
    </source>
</evidence>
<organism evidence="6 7">
    <name type="scientific">Calicophoron daubneyi</name>
    <name type="common">Rumen fluke</name>
    <name type="synonym">Paramphistomum daubneyi</name>
    <dbReference type="NCBI Taxonomy" id="300641"/>
    <lineage>
        <taxon>Eukaryota</taxon>
        <taxon>Metazoa</taxon>
        <taxon>Spiralia</taxon>
        <taxon>Lophotrochozoa</taxon>
        <taxon>Platyhelminthes</taxon>
        <taxon>Trematoda</taxon>
        <taxon>Digenea</taxon>
        <taxon>Plagiorchiida</taxon>
        <taxon>Pronocephalata</taxon>
        <taxon>Paramphistomoidea</taxon>
        <taxon>Paramphistomidae</taxon>
        <taxon>Calicophoron</taxon>
    </lineage>
</organism>
<dbReference type="InterPro" id="IPR043441">
    <property type="entry name" value="Tjap1/BEGAIN"/>
</dbReference>
<evidence type="ECO:0000256" key="5">
    <source>
        <dbReference type="SAM" id="MobiDB-lite"/>
    </source>
</evidence>
<name>A0AAV2TS35_CALDB</name>
<feature type="region of interest" description="Disordered" evidence="5">
    <location>
        <begin position="205"/>
        <end position="242"/>
    </location>
</feature>
<comment type="caution">
    <text evidence="6">The sequence shown here is derived from an EMBL/GenBank/DDBJ whole genome shotgun (WGS) entry which is preliminary data.</text>
</comment>
<dbReference type="PANTHER" id="PTHR28664:SF4">
    <property type="entry name" value="TIGHT JUNCTION-ASSOCIATED PROTEIN 1"/>
    <property type="match status" value="1"/>
</dbReference>
<dbReference type="EMBL" id="CAXLJL010000600">
    <property type="protein sequence ID" value="CAL5139277.1"/>
    <property type="molecule type" value="Genomic_DNA"/>
</dbReference>
<gene>
    <name evidence="6" type="ORF">CDAUBV1_LOCUS14309</name>
</gene>
<evidence type="ECO:0000256" key="2">
    <source>
        <dbReference type="ARBA" id="ARBA00022553"/>
    </source>
</evidence>